<dbReference type="EMBL" id="JBHUEM010000011">
    <property type="protein sequence ID" value="MFD1736743.1"/>
    <property type="molecule type" value="Genomic_DNA"/>
</dbReference>
<evidence type="ECO:0000256" key="3">
    <source>
        <dbReference type="SAM" id="MobiDB-lite"/>
    </source>
</evidence>
<feature type="domain" description="M23ase beta-sheet core" evidence="4">
    <location>
        <begin position="300"/>
        <end position="393"/>
    </location>
</feature>
<feature type="coiled-coil region" evidence="2">
    <location>
        <begin position="34"/>
        <end position="135"/>
    </location>
</feature>
<keyword evidence="1" id="KW-0732">Signal</keyword>
<keyword evidence="6" id="KW-0378">Hydrolase</keyword>
<keyword evidence="2" id="KW-0175">Coiled coil</keyword>
<evidence type="ECO:0000259" key="4">
    <source>
        <dbReference type="Pfam" id="PF01551"/>
    </source>
</evidence>
<sequence length="410" mass="46929">MKRRLFVLVVVFITGLSGFISTPYFLDVVSANTKSEIIQQKKEVDQRQSELQQNKENAENEIAEIEAKQQKLYKEIERLDLAQAETGAHIREKQEEIKVAEEEIQKLELEIVDVTERIEKRNELLKERVRSLQVSGGVVQYLDVVLGAQSFSDFIDRVNAVTTIFRADKEILQKHEEDKLLLEQKQAEMKQLLQQLGEKLAQLENLLADQQRQSEQKEQLMKELQVQEEMLQEEIHQIEDEEEILKAQEAAFNKELERIKKREEEERRKNQQASYGGSGNFIRPSAGPVTSNYGQRWGRLHAGVDIGKRGSNVPVVAAADGTVIRSYYSSSYGNVVFIAHSVKGQIYTTVYAHLENREVSDGQSVQQGQRLGYMGNTGHSFGAHLHFELHKGGWNESKSNSVDPRKYINF</sequence>
<keyword evidence="7" id="KW-1185">Reference proteome</keyword>
<evidence type="ECO:0000313" key="6">
    <source>
        <dbReference type="EMBL" id="MFD1736743.1"/>
    </source>
</evidence>
<reference evidence="7" key="1">
    <citation type="journal article" date="2019" name="Int. J. Syst. Evol. Microbiol.">
        <title>The Global Catalogue of Microorganisms (GCM) 10K type strain sequencing project: providing services to taxonomists for standard genome sequencing and annotation.</title>
        <authorList>
            <consortium name="The Broad Institute Genomics Platform"/>
            <consortium name="The Broad Institute Genome Sequencing Center for Infectious Disease"/>
            <person name="Wu L."/>
            <person name="Ma J."/>
        </authorList>
    </citation>
    <scope>NUCLEOTIDE SEQUENCE [LARGE SCALE GENOMIC DNA]</scope>
    <source>
        <strain evidence="7">CCUG 49339</strain>
    </source>
</reference>
<proteinExistence type="predicted"/>
<evidence type="ECO:0000256" key="1">
    <source>
        <dbReference type="ARBA" id="ARBA00022729"/>
    </source>
</evidence>
<dbReference type="SUPFAM" id="SSF51261">
    <property type="entry name" value="Duplicated hybrid motif"/>
    <property type="match status" value="1"/>
</dbReference>
<dbReference type="PANTHER" id="PTHR21666">
    <property type="entry name" value="PEPTIDASE-RELATED"/>
    <property type="match status" value="1"/>
</dbReference>
<gene>
    <name evidence="6" type="ORF">ACFSCX_09205</name>
</gene>
<dbReference type="Pfam" id="PF01551">
    <property type="entry name" value="Peptidase_M23"/>
    <property type="match status" value="1"/>
</dbReference>
<evidence type="ECO:0000256" key="2">
    <source>
        <dbReference type="SAM" id="Coils"/>
    </source>
</evidence>
<dbReference type="InterPro" id="IPR050570">
    <property type="entry name" value="Cell_wall_metabolism_enzyme"/>
</dbReference>
<dbReference type="InterPro" id="IPR016047">
    <property type="entry name" value="M23ase_b-sheet_dom"/>
</dbReference>
<dbReference type="Proteomes" id="UP001597214">
    <property type="component" value="Unassembled WGS sequence"/>
</dbReference>
<accession>A0ABW4LNW0</accession>
<feature type="domain" description="Peptidoglycan hydrolase PcsB coiled-coil" evidence="5">
    <location>
        <begin position="111"/>
        <end position="185"/>
    </location>
</feature>
<dbReference type="Gene3D" id="2.70.70.10">
    <property type="entry name" value="Glucose Permease (Domain IIA)"/>
    <property type="match status" value="1"/>
</dbReference>
<dbReference type="PANTHER" id="PTHR21666:SF270">
    <property type="entry name" value="MUREIN HYDROLASE ACTIVATOR ENVC"/>
    <property type="match status" value="1"/>
</dbReference>
<comment type="caution">
    <text evidence="6">The sequence shown here is derived from an EMBL/GenBank/DDBJ whole genome shotgun (WGS) entry which is preliminary data.</text>
</comment>
<dbReference type="Gene3D" id="6.10.250.3150">
    <property type="match status" value="1"/>
</dbReference>
<dbReference type="InterPro" id="IPR011055">
    <property type="entry name" value="Dup_hybrid_motif"/>
</dbReference>
<evidence type="ECO:0000313" key="7">
    <source>
        <dbReference type="Proteomes" id="UP001597214"/>
    </source>
</evidence>
<name>A0ABW4LNW0_9BACI</name>
<feature type="region of interest" description="Disordered" evidence="3">
    <location>
        <begin position="258"/>
        <end position="290"/>
    </location>
</feature>
<evidence type="ECO:0000259" key="5">
    <source>
        <dbReference type="Pfam" id="PF24568"/>
    </source>
</evidence>
<organism evidence="6 7">
    <name type="scientific">Bacillus salitolerans</name>
    <dbReference type="NCBI Taxonomy" id="1437434"/>
    <lineage>
        <taxon>Bacteria</taxon>
        <taxon>Bacillati</taxon>
        <taxon>Bacillota</taxon>
        <taxon>Bacilli</taxon>
        <taxon>Bacillales</taxon>
        <taxon>Bacillaceae</taxon>
        <taxon>Bacillus</taxon>
    </lineage>
</organism>
<dbReference type="Pfam" id="PF24568">
    <property type="entry name" value="CC_PcsB"/>
    <property type="match status" value="1"/>
</dbReference>
<protein>
    <submittedName>
        <fullName evidence="6">Murein hydrolase activator EnvC family protein</fullName>
    </submittedName>
</protein>
<dbReference type="RefSeq" id="WP_377927911.1">
    <property type="nucleotide sequence ID" value="NZ_JBHUEM010000011.1"/>
</dbReference>
<dbReference type="InterPro" id="IPR057309">
    <property type="entry name" value="PcsB_CC"/>
</dbReference>
<feature type="compositionally biased region" description="Basic and acidic residues" evidence="3">
    <location>
        <begin position="258"/>
        <end position="269"/>
    </location>
</feature>
<dbReference type="GO" id="GO:0016787">
    <property type="term" value="F:hydrolase activity"/>
    <property type="evidence" value="ECO:0007669"/>
    <property type="project" value="UniProtKB-KW"/>
</dbReference>
<dbReference type="CDD" id="cd12797">
    <property type="entry name" value="M23_peptidase"/>
    <property type="match status" value="1"/>
</dbReference>